<dbReference type="RefSeq" id="WP_258388666.1">
    <property type="nucleotide sequence ID" value="NZ_CP091430.1"/>
</dbReference>
<dbReference type="InterPro" id="IPR029032">
    <property type="entry name" value="AhpD-like"/>
</dbReference>
<keyword evidence="3" id="KW-1185">Reference proteome</keyword>
<dbReference type="InterPro" id="IPR004675">
    <property type="entry name" value="AhpD_core"/>
</dbReference>
<dbReference type="Pfam" id="PF02627">
    <property type="entry name" value="CMD"/>
    <property type="match status" value="1"/>
</dbReference>
<dbReference type="Proteomes" id="UP001057877">
    <property type="component" value="Chromosome"/>
</dbReference>
<gene>
    <name evidence="2" type="ORF">L1F29_12660</name>
</gene>
<dbReference type="SUPFAM" id="SSF69118">
    <property type="entry name" value="AhpD-like"/>
    <property type="match status" value="1"/>
</dbReference>
<proteinExistence type="predicted"/>
<dbReference type="PANTHER" id="PTHR34846:SF10">
    <property type="entry name" value="CYTOPLASMIC PROTEIN"/>
    <property type="match status" value="1"/>
</dbReference>
<evidence type="ECO:0000313" key="3">
    <source>
        <dbReference type="Proteomes" id="UP001057877"/>
    </source>
</evidence>
<sequence>MRFNYREANPQVFQAMLRLEQFASQIEIDPALKELIKIRVSQLNSCAFCINMHTKDARKRGETEQRLYLLNAWRETSLYTPEEKAALSLAEAVTRIGDGGVTDELYRSVSEYYNDRQIADLIFIINTINSWNRLGISSGMEPGDFE</sequence>
<evidence type="ECO:0000259" key="1">
    <source>
        <dbReference type="Pfam" id="PF02627"/>
    </source>
</evidence>
<accession>A0ABY5SF63</accession>
<protein>
    <submittedName>
        <fullName evidence="2">Carboxymuconolactone decarboxylase family protein</fullName>
    </submittedName>
</protein>
<dbReference type="EMBL" id="CP091430">
    <property type="protein sequence ID" value="UVI32616.1"/>
    <property type="molecule type" value="Genomic_DNA"/>
</dbReference>
<dbReference type="Gene3D" id="1.20.1290.10">
    <property type="entry name" value="AhpD-like"/>
    <property type="match status" value="1"/>
</dbReference>
<evidence type="ECO:0000313" key="2">
    <source>
        <dbReference type="EMBL" id="UVI32616.1"/>
    </source>
</evidence>
<name>A0ABY5SF63_9BACL</name>
<reference evidence="2" key="1">
    <citation type="submission" date="2022-01" db="EMBL/GenBank/DDBJ databases">
        <title>Paenibacillus spongiae sp. nov., isolated from marine sponge.</title>
        <authorList>
            <person name="Li Z."/>
            <person name="Zhang M."/>
        </authorList>
    </citation>
    <scope>NUCLEOTIDE SEQUENCE</scope>
    <source>
        <strain evidence="2">PHS-Z3</strain>
    </source>
</reference>
<feature type="domain" description="Carboxymuconolactone decarboxylase-like" evidence="1">
    <location>
        <begin position="10"/>
        <end position="92"/>
    </location>
</feature>
<dbReference type="PANTHER" id="PTHR34846">
    <property type="entry name" value="4-CARBOXYMUCONOLACTONE DECARBOXYLASE FAMILY PROTEIN (AFU_ORTHOLOGUE AFUA_6G11590)"/>
    <property type="match status" value="1"/>
</dbReference>
<dbReference type="NCBIfam" id="TIGR00778">
    <property type="entry name" value="ahpD_dom"/>
    <property type="match status" value="1"/>
</dbReference>
<organism evidence="2 3">
    <name type="scientific">Paenibacillus spongiae</name>
    <dbReference type="NCBI Taxonomy" id="2909671"/>
    <lineage>
        <taxon>Bacteria</taxon>
        <taxon>Bacillati</taxon>
        <taxon>Bacillota</taxon>
        <taxon>Bacilli</taxon>
        <taxon>Bacillales</taxon>
        <taxon>Paenibacillaceae</taxon>
        <taxon>Paenibacillus</taxon>
    </lineage>
</organism>
<dbReference type="InterPro" id="IPR003779">
    <property type="entry name" value="CMD-like"/>
</dbReference>